<dbReference type="Pfam" id="PF04101">
    <property type="entry name" value="Glyco_tran_28_C"/>
    <property type="match status" value="1"/>
</dbReference>
<reference evidence="2 3" key="1">
    <citation type="submission" date="2021-01" db="EMBL/GenBank/DDBJ databases">
        <title>Whole genome shotgun sequence of Catellatospora coxensis NBRC 107359.</title>
        <authorList>
            <person name="Komaki H."/>
            <person name="Tamura T."/>
        </authorList>
    </citation>
    <scope>NUCLEOTIDE SEQUENCE [LARGE SCALE GENOMIC DNA]</scope>
    <source>
        <strain evidence="2 3">NBRC 107359</strain>
    </source>
</reference>
<dbReference type="PANTHER" id="PTHR21015">
    <property type="entry name" value="UDP-N-ACETYLGLUCOSAMINE--N-ACETYLMURAMYL-(PENTAPEPTIDE) PYROPHOSPHORYL-UNDECAPRENOL N-ACETYLGLUCOSAMINE TRANSFERASE 1"/>
    <property type="match status" value="1"/>
</dbReference>
<dbReference type="PANTHER" id="PTHR21015:SF22">
    <property type="entry name" value="GLYCOSYLTRANSFERASE"/>
    <property type="match status" value="1"/>
</dbReference>
<organism evidence="2 3">
    <name type="scientific">Catellatospora coxensis</name>
    <dbReference type="NCBI Taxonomy" id="310354"/>
    <lineage>
        <taxon>Bacteria</taxon>
        <taxon>Bacillati</taxon>
        <taxon>Actinomycetota</taxon>
        <taxon>Actinomycetes</taxon>
        <taxon>Micromonosporales</taxon>
        <taxon>Micromonosporaceae</taxon>
        <taxon>Catellatospora</taxon>
    </lineage>
</organism>
<comment type="caution">
    <text evidence="2">The sequence shown here is derived from an EMBL/GenBank/DDBJ whole genome shotgun (WGS) entry which is preliminary data.</text>
</comment>
<proteinExistence type="predicted"/>
<sequence>MTTPLRVLFVAFSRSSLGHVTRMRTAAQRFRLAGHEVAVAAHEEVRPIVERAGLPWIGIDEIGPAPAWRGMDDVAELRAFARTRLASPAYVETCLADELRAIDGFGPDLVVSDMRNTASVAAAMRGLPSVTCHNLRLFRHPMHAVLPEVLITLDQLGIADVHAGKVLGDAMLVPDLALLDPLSDVPAETMGLVTSLVSEIRHIGALIPAELCAVPAVAAGASGTAPEHGERAPLLNITLGGSGAGDKDLLRVVAAARGLGVPMAVTLGVEGPGSEALAAQVRAAAGDAEVDVVGFRHDAVDLMARATAAVVHGGHSSMIEGLLCATPLVFVPHSAEQRGNAGRITDLGLGTTVAPDDPVEAVTEKIRSILAPPDRAAHTAFAATLRAADGAQAMIDHVERAVALHRITRSVHAAQ</sequence>
<dbReference type="Gene3D" id="3.40.50.2000">
    <property type="entry name" value="Glycogen Phosphorylase B"/>
    <property type="match status" value="2"/>
</dbReference>
<dbReference type="EMBL" id="BONI01000068">
    <property type="protein sequence ID" value="GIG09602.1"/>
    <property type="molecule type" value="Genomic_DNA"/>
</dbReference>
<dbReference type="AlphaFoldDB" id="A0A8J3PA98"/>
<name>A0A8J3PA98_9ACTN</name>
<protein>
    <recommendedName>
        <fullName evidence="1">Glycosyl transferase family 28 C-terminal domain-containing protein</fullName>
    </recommendedName>
</protein>
<dbReference type="GO" id="GO:0016758">
    <property type="term" value="F:hexosyltransferase activity"/>
    <property type="evidence" value="ECO:0007669"/>
    <property type="project" value="InterPro"/>
</dbReference>
<evidence type="ECO:0000259" key="1">
    <source>
        <dbReference type="Pfam" id="PF04101"/>
    </source>
</evidence>
<evidence type="ECO:0000313" key="3">
    <source>
        <dbReference type="Proteomes" id="UP000630887"/>
    </source>
</evidence>
<dbReference type="SUPFAM" id="SSF53756">
    <property type="entry name" value="UDP-Glycosyltransferase/glycogen phosphorylase"/>
    <property type="match status" value="1"/>
</dbReference>
<feature type="domain" description="Glycosyl transferase family 28 C-terminal" evidence="1">
    <location>
        <begin position="287"/>
        <end position="392"/>
    </location>
</feature>
<dbReference type="Proteomes" id="UP000630887">
    <property type="component" value="Unassembled WGS sequence"/>
</dbReference>
<evidence type="ECO:0000313" key="2">
    <source>
        <dbReference type="EMBL" id="GIG09602.1"/>
    </source>
</evidence>
<dbReference type="InterPro" id="IPR007235">
    <property type="entry name" value="Glyco_trans_28_C"/>
</dbReference>
<gene>
    <name evidence="2" type="ORF">Cco03nite_63020</name>
</gene>
<accession>A0A8J3PA98</accession>
<dbReference type="RefSeq" id="WP_203696814.1">
    <property type="nucleotide sequence ID" value="NZ_BAAALC010000094.1"/>
</dbReference>
<keyword evidence="3" id="KW-1185">Reference proteome</keyword>